<dbReference type="Gene3D" id="1.10.20.10">
    <property type="entry name" value="Histone, subunit A"/>
    <property type="match status" value="1"/>
</dbReference>
<dbReference type="Proteomes" id="UP000053095">
    <property type="component" value="Unassembled WGS sequence"/>
</dbReference>
<dbReference type="GO" id="GO:0003677">
    <property type="term" value="F:DNA binding"/>
    <property type="evidence" value="ECO:0007669"/>
    <property type="project" value="UniProtKB-KW"/>
</dbReference>
<dbReference type="InterPro" id="IPR018465">
    <property type="entry name" value="Scm3/HJURP"/>
</dbReference>
<feature type="compositionally biased region" description="Acidic residues" evidence="1">
    <location>
        <begin position="230"/>
        <end position="239"/>
    </location>
</feature>
<evidence type="ECO:0000313" key="2">
    <source>
        <dbReference type="EMBL" id="GAM38629.1"/>
    </source>
</evidence>
<dbReference type="AlphaFoldDB" id="A0A6V8HCC4"/>
<dbReference type="GO" id="GO:0005634">
    <property type="term" value="C:nucleus"/>
    <property type="evidence" value="ECO:0007669"/>
    <property type="project" value="InterPro"/>
</dbReference>
<feature type="region of interest" description="Disordered" evidence="1">
    <location>
        <begin position="65"/>
        <end position="259"/>
    </location>
</feature>
<comment type="caution">
    <text evidence="2">The sequence shown here is derived from an EMBL/GenBank/DDBJ whole genome shotgun (WGS) entry which is preliminary data.</text>
</comment>
<proteinExistence type="predicted"/>
<feature type="compositionally biased region" description="Low complexity" evidence="1">
    <location>
        <begin position="192"/>
        <end position="205"/>
    </location>
</feature>
<protein>
    <submittedName>
        <fullName evidence="2">Myb-like DNA-binding domain protein</fullName>
    </submittedName>
</protein>
<sequence>MEPPRKRQRLSPHSPNDVDLQIARARNDQKLKSLFEGIFEKYGKDFSDIGDEIDLQTGEIVVNKGHVQRMEHEDDTGELTGVESEDEEETSHNEQDGTEAWDTSFQKARKALLNSGNKDPEAATEVPPDGLPVSRPTDPKWQAPEIDANFWTPPKKQLPKEVHQTPHAKRPKSPPSAASVWAVRTPGRPPGSTSKKQSVSTSKKTPAVRAKPKRKSPLKLDWSFARVQDENSDSDDPLQDDSLPSSIRSNKVRGRKSVSVTPKALTIISNNVLDATPICQGKACDGKNTRHAQQIKPVPDTPEVLSSSPAILNETPTHRRYPVNFDSPSTIKLDEVILTPDEVKVIVKFKCESATGLCMEDIVKHLPGRTLDDLLNWADHHSLLFLSNGSVTTAGWSTDDLEKLDEFADESGIWWRDIQILFPRRSRKEIEKQMIRIWTERKLEELQQKNDVEAIELARTERKQSHTPYSDDNDPALRMVDVMTNDNLEDPLEEELDNDWSSISAIGVRPHEIGVFDRSPRKSPQKLSPMKSSPRKSSVSPRKYY</sequence>
<dbReference type="PANTHER" id="PTHR15992:SF5">
    <property type="entry name" value="HOLLIDAY JUNCTION RECOGNITION PROTEIN"/>
    <property type="match status" value="1"/>
</dbReference>
<organism evidence="2 3">
    <name type="scientific">Talaromyces pinophilus</name>
    <name type="common">Penicillium pinophilum</name>
    <dbReference type="NCBI Taxonomy" id="128442"/>
    <lineage>
        <taxon>Eukaryota</taxon>
        <taxon>Fungi</taxon>
        <taxon>Dikarya</taxon>
        <taxon>Ascomycota</taxon>
        <taxon>Pezizomycotina</taxon>
        <taxon>Eurotiomycetes</taxon>
        <taxon>Eurotiomycetidae</taxon>
        <taxon>Eurotiales</taxon>
        <taxon>Trichocomaceae</taxon>
        <taxon>Talaromyces</taxon>
        <taxon>Talaromyces sect. Talaromyces</taxon>
    </lineage>
</organism>
<dbReference type="GO" id="GO:0042393">
    <property type="term" value="F:histone binding"/>
    <property type="evidence" value="ECO:0007669"/>
    <property type="project" value="InterPro"/>
</dbReference>
<evidence type="ECO:0000256" key="1">
    <source>
        <dbReference type="SAM" id="MobiDB-lite"/>
    </source>
</evidence>
<feature type="region of interest" description="Disordered" evidence="1">
    <location>
        <begin position="513"/>
        <end position="545"/>
    </location>
</feature>
<feature type="compositionally biased region" description="Low complexity" evidence="1">
    <location>
        <begin position="528"/>
        <end position="545"/>
    </location>
</feature>
<accession>A0A6V8HCC4</accession>
<dbReference type="GO" id="GO:0046982">
    <property type="term" value="F:protein heterodimerization activity"/>
    <property type="evidence" value="ECO:0007669"/>
    <property type="project" value="InterPro"/>
</dbReference>
<dbReference type="Pfam" id="PF10384">
    <property type="entry name" value="Scm3"/>
    <property type="match status" value="1"/>
</dbReference>
<feature type="compositionally biased region" description="Acidic residues" evidence="1">
    <location>
        <begin position="73"/>
        <end position="89"/>
    </location>
</feature>
<evidence type="ECO:0000313" key="3">
    <source>
        <dbReference type="Proteomes" id="UP000053095"/>
    </source>
</evidence>
<reference evidence="3" key="1">
    <citation type="journal article" date="2015" name="Genome Announc.">
        <title>Draft genome sequence of Talaromyces cellulolyticus strain Y-94, a source of lignocellulosic biomass-degrading enzymes.</title>
        <authorList>
            <person name="Fujii T."/>
            <person name="Koike H."/>
            <person name="Sawayama S."/>
            <person name="Yano S."/>
            <person name="Inoue H."/>
        </authorList>
    </citation>
    <scope>NUCLEOTIDE SEQUENCE [LARGE SCALE GENOMIC DNA]</scope>
    <source>
        <strain evidence="3">Y-94</strain>
    </source>
</reference>
<name>A0A6V8HCC4_TALPI</name>
<dbReference type="InterPro" id="IPR009072">
    <property type="entry name" value="Histone-fold"/>
</dbReference>
<dbReference type="EMBL" id="DF933829">
    <property type="protein sequence ID" value="GAM38629.1"/>
    <property type="molecule type" value="Genomic_DNA"/>
</dbReference>
<dbReference type="PANTHER" id="PTHR15992">
    <property type="entry name" value="HOLLIDAY JUNCTION RECOGNITION PROTEIN"/>
    <property type="match status" value="1"/>
</dbReference>
<gene>
    <name evidence="2" type="ORF">TCE0_033f09505</name>
</gene>
<keyword evidence="3" id="KW-1185">Reference proteome</keyword>